<dbReference type="GO" id="GO:0010467">
    <property type="term" value="P:gene expression"/>
    <property type="evidence" value="ECO:0007669"/>
    <property type="project" value="UniProtKB-ARBA"/>
</dbReference>
<dbReference type="GO" id="GO:0006270">
    <property type="term" value="P:DNA replication initiation"/>
    <property type="evidence" value="ECO:0007669"/>
    <property type="project" value="UniProtKB-ARBA"/>
</dbReference>
<comment type="caution">
    <text evidence="5">The sequence shown here is derived from an EMBL/GenBank/DDBJ whole genome shotgun (WGS) entry which is preliminary data.</text>
</comment>
<evidence type="ECO:0000256" key="3">
    <source>
        <dbReference type="ARBA" id="ARBA00023125"/>
    </source>
</evidence>
<dbReference type="GO" id="GO:1990103">
    <property type="term" value="C:DnaA-HU complex"/>
    <property type="evidence" value="ECO:0007669"/>
    <property type="project" value="UniProtKB-ARBA"/>
</dbReference>
<dbReference type="GO" id="GO:0030261">
    <property type="term" value="P:chromosome condensation"/>
    <property type="evidence" value="ECO:0007669"/>
    <property type="project" value="UniProtKB-KW"/>
</dbReference>
<evidence type="ECO:0000313" key="5">
    <source>
        <dbReference type="EMBL" id="HHS01076.1"/>
    </source>
</evidence>
<sequence length="92" mass="10172">MSKEELIKAMSQKSGLTKKECEKALNTLTDVITETLAKGEKIQLVGFGSFEVRQRAERKGRNPQTKEEIIIPATKVPVFKAGKTLKQAVVAK</sequence>
<evidence type="ECO:0000256" key="1">
    <source>
        <dbReference type="ARBA" id="ARBA00010529"/>
    </source>
</evidence>
<keyword evidence="3 5" id="KW-0238">DNA-binding</keyword>
<comment type="similarity">
    <text evidence="1 4">Belongs to the bacterial histone-like protein family.</text>
</comment>
<dbReference type="PANTHER" id="PTHR33175:SF3">
    <property type="entry name" value="DNA-BINDING PROTEIN HU-BETA"/>
    <property type="match status" value="1"/>
</dbReference>
<dbReference type="GO" id="GO:1990178">
    <property type="term" value="C:HU-DNA complex"/>
    <property type="evidence" value="ECO:0007669"/>
    <property type="project" value="UniProtKB-ARBA"/>
</dbReference>
<keyword evidence="2" id="KW-0226">DNA condensation</keyword>
<protein>
    <submittedName>
        <fullName evidence="5">HU family DNA-binding protein</fullName>
    </submittedName>
</protein>
<dbReference type="CDD" id="cd13831">
    <property type="entry name" value="HU"/>
    <property type="match status" value="1"/>
</dbReference>
<dbReference type="FunFam" id="4.10.520.10:FF:000001">
    <property type="entry name" value="DNA-binding protein HU"/>
    <property type="match status" value="1"/>
</dbReference>
<dbReference type="Pfam" id="PF00216">
    <property type="entry name" value="Bac_DNA_binding"/>
    <property type="match status" value="1"/>
</dbReference>
<reference evidence="5" key="1">
    <citation type="journal article" date="2020" name="mSystems">
        <title>Genome- and Community-Level Interaction Insights into Carbon Utilization and Element Cycling Functions of Hydrothermarchaeota in Hydrothermal Sediment.</title>
        <authorList>
            <person name="Zhou Z."/>
            <person name="Liu Y."/>
            <person name="Xu W."/>
            <person name="Pan J."/>
            <person name="Luo Z.H."/>
            <person name="Li M."/>
        </authorList>
    </citation>
    <scope>NUCLEOTIDE SEQUENCE [LARGE SCALE GENOMIC DNA]</scope>
    <source>
        <strain evidence="5">SpSt-102</strain>
    </source>
</reference>
<dbReference type="GO" id="GO:0030527">
    <property type="term" value="F:structural constituent of chromatin"/>
    <property type="evidence" value="ECO:0007669"/>
    <property type="project" value="InterPro"/>
</dbReference>
<dbReference type="GO" id="GO:0005829">
    <property type="term" value="C:cytosol"/>
    <property type="evidence" value="ECO:0007669"/>
    <property type="project" value="UniProtKB-ARBA"/>
</dbReference>
<dbReference type="AlphaFoldDB" id="A0A7C5Z398"/>
<dbReference type="InterPro" id="IPR000119">
    <property type="entry name" value="Hist_DNA-bd"/>
</dbReference>
<dbReference type="InterPro" id="IPR010992">
    <property type="entry name" value="IHF-like_DNA-bd_dom_sf"/>
</dbReference>
<dbReference type="SMART" id="SM00411">
    <property type="entry name" value="BHL"/>
    <property type="match status" value="1"/>
</dbReference>
<dbReference type="GO" id="GO:0042802">
    <property type="term" value="F:identical protein binding"/>
    <property type="evidence" value="ECO:0007669"/>
    <property type="project" value="UniProtKB-ARBA"/>
</dbReference>
<dbReference type="EMBL" id="DRUZ01000010">
    <property type="protein sequence ID" value="HHS01076.1"/>
    <property type="molecule type" value="Genomic_DNA"/>
</dbReference>
<evidence type="ECO:0000256" key="4">
    <source>
        <dbReference type="RuleBase" id="RU003939"/>
    </source>
</evidence>
<name>A0A7C5Z398_9FIRM</name>
<dbReference type="InterPro" id="IPR020816">
    <property type="entry name" value="Histone-like_DNA-bd_CS"/>
</dbReference>
<dbReference type="PANTHER" id="PTHR33175">
    <property type="entry name" value="DNA-BINDING PROTEIN HU"/>
    <property type="match status" value="1"/>
</dbReference>
<proteinExistence type="inferred from homology"/>
<dbReference type="PROSITE" id="PS00045">
    <property type="entry name" value="HISTONE_LIKE"/>
    <property type="match status" value="1"/>
</dbReference>
<evidence type="ECO:0000256" key="2">
    <source>
        <dbReference type="ARBA" id="ARBA00023067"/>
    </source>
</evidence>
<dbReference type="PRINTS" id="PR01727">
    <property type="entry name" value="DNABINDINGHU"/>
</dbReference>
<organism evidence="5">
    <name type="scientific">Caldicellulosiruptor owensensis</name>
    <dbReference type="NCBI Taxonomy" id="55205"/>
    <lineage>
        <taxon>Bacteria</taxon>
        <taxon>Bacillati</taxon>
        <taxon>Bacillota</taxon>
        <taxon>Bacillota incertae sedis</taxon>
        <taxon>Caldicellulosiruptorales</taxon>
        <taxon>Caldicellulosiruptoraceae</taxon>
        <taxon>Caldicellulosiruptor</taxon>
    </lineage>
</organism>
<dbReference type="GO" id="GO:0003677">
    <property type="term" value="F:DNA binding"/>
    <property type="evidence" value="ECO:0007669"/>
    <property type="project" value="UniProtKB-KW"/>
</dbReference>
<accession>A0A7C5Z398</accession>
<dbReference type="Gene3D" id="4.10.520.10">
    <property type="entry name" value="IHF-like DNA-binding proteins"/>
    <property type="match status" value="1"/>
</dbReference>
<dbReference type="SUPFAM" id="SSF47729">
    <property type="entry name" value="IHF-like DNA-binding proteins"/>
    <property type="match status" value="1"/>
</dbReference>
<gene>
    <name evidence="5" type="ORF">ENL71_00780</name>
</gene>